<feature type="transmembrane region" description="Helical" evidence="6">
    <location>
        <begin position="173"/>
        <end position="192"/>
    </location>
</feature>
<feature type="transmembrane region" description="Helical" evidence="6">
    <location>
        <begin position="12"/>
        <end position="34"/>
    </location>
</feature>
<feature type="transmembrane region" description="Helical" evidence="6">
    <location>
        <begin position="84"/>
        <end position="102"/>
    </location>
</feature>
<organism evidence="7 8">
    <name type="scientific">Streptococcus gordonii</name>
    <dbReference type="NCBI Taxonomy" id="1302"/>
    <lineage>
        <taxon>Bacteria</taxon>
        <taxon>Bacillati</taxon>
        <taxon>Bacillota</taxon>
        <taxon>Bacilli</taxon>
        <taxon>Lactobacillales</taxon>
        <taxon>Streptococcaceae</taxon>
        <taxon>Streptococcus</taxon>
    </lineage>
</organism>
<evidence type="ECO:0000256" key="5">
    <source>
        <dbReference type="ARBA" id="ARBA00023136"/>
    </source>
</evidence>
<dbReference type="GO" id="GO:0005886">
    <property type="term" value="C:plasma membrane"/>
    <property type="evidence" value="ECO:0007669"/>
    <property type="project" value="UniProtKB-SubCell"/>
</dbReference>
<keyword evidence="3 6" id="KW-0812">Transmembrane</keyword>
<proteinExistence type="predicted"/>
<sequence length="425" mass="48039">MIKMKNKVSAKEIYFWNLLGNLMFAGSSAIFMMIVSRLSSAKMADVFSLAYGIAGILVVLGLFQVRTYQGTDVTFKHSFTSYTIARVFSITLMLITLFPYLFLVHFDFSDTSKLAVVVLYVLFRMCEAISDLFQGLFQQHERLDIAGKSMTIRYGASIFILLISLVVLKSLEVSLLILFLFNFVFVWIYDFPKSLSFDKVSFDKSTIRLQVKDAFLILKGCIPLFISGFLLAYIFNEPKIAIDKAIQLGKLAEGLQRNYNILFMPVFFMSLFILILRPLTTSLAIQWQRKEYAKFDRTVKQIGIYLLGGGAILTMLAFLIGTPVLSIVFGVDLAGDALTLTILVFSGILYSVGIVLGDILTIFRMQRKLILVYLLMFIVSIAITNPFVMSKGLLGASYSFLFVMLIYSIGSYLTYIKVRKWKGKL</sequence>
<comment type="caution">
    <text evidence="7">The sequence shown here is derived from an EMBL/GenBank/DDBJ whole genome shotgun (WGS) entry which is preliminary data.</text>
</comment>
<feature type="transmembrane region" description="Helical" evidence="6">
    <location>
        <begin position="305"/>
        <end position="331"/>
    </location>
</feature>
<evidence type="ECO:0000256" key="6">
    <source>
        <dbReference type="SAM" id="Phobius"/>
    </source>
</evidence>
<feature type="transmembrane region" description="Helical" evidence="6">
    <location>
        <begin position="369"/>
        <end position="389"/>
    </location>
</feature>
<feature type="transmembrane region" description="Helical" evidence="6">
    <location>
        <begin position="261"/>
        <end position="285"/>
    </location>
</feature>
<keyword evidence="4 6" id="KW-1133">Transmembrane helix</keyword>
<dbReference type="Proteomes" id="UP000033658">
    <property type="component" value="Unassembled WGS sequence"/>
</dbReference>
<evidence type="ECO:0000313" key="7">
    <source>
        <dbReference type="EMBL" id="KJQ58538.1"/>
    </source>
</evidence>
<evidence type="ECO:0000256" key="4">
    <source>
        <dbReference type="ARBA" id="ARBA00022989"/>
    </source>
</evidence>
<name>A0AAW3H6K2_STRGN</name>
<dbReference type="PANTHER" id="PTHR30250">
    <property type="entry name" value="PST FAMILY PREDICTED COLANIC ACID TRANSPORTER"/>
    <property type="match status" value="1"/>
</dbReference>
<feature type="transmembrane region" description="Helical" evidence="6">
    <location>
        <begin position="213"/>
        <end position="235"/>
    </location>
</feature>
<comment type="subcellular location">
    <subcellularLocation>
        <location evidence="1">Cell membrane</location>
        <topology evidence="1">Multi-pass membrane protein</topology>
    </subcellularLocation>
</comment>
<evidence type="ECO:0000256" key="3">
    <source>
        <dbReference type="ARBA" id="ARBA00022692"/>
    </source>
</evidence>
<accession>A0AAW3H6K2</accession>
<feature type="transmembrane region" description="Helical" evidence="6">
    <location>
        <begin position="46"/>
        <end position="63"/>
    </location>
</feature>
<keyword evidence="2" id="KW-1003">Cell membrane</keyword>
<gene>
    <name evidence="7" type="ORF">TZ86_00378</name>
</gene>
<protein>
    <submittedName>
        <fullName evidence="7">Exopolysaccharide biosynthesis protein</fullName>
    </submittedName>
</protein>
<evidence type="ECO:0000256" key="1">
    <source>
        <dbReference type="ARBA" id="ARBA00004651"/>
    </source>
</evidence>
<dbReference type="InterPro" id="IPR050833">
    <property type="entry name" value="Poly_Biosynth_Transport"/>
</dbReference>
<dbReference type="PANTHER" id="PTHR30250:SF11">
    <property type="entry name" value="O-ANTIGEN TRANSPORTER-RELATED"/>
    <property type="match status" value="1"/>
</dbReference>
<evidence type="ECO:0000313" key="8">
    <source>
        <dbReference type="Proteomes" id="UP000033658"/>
    </source>
</evidence>
<dbReference type="AlphaFoldDB" id="A0AAW3H6K2"/>
<reference evidence="7 8" key="1">
    <citation type="submission" date="2015-02" db="EMBL/GenBank/DDBJ databases">
        <title>Evolution of amylase-binding proteins of oral streptococcal species.</title>
        <authorList>
            <person name="Haase E.M."/>
        </authorList>
    </citation>
    <scope>NUCLEOTIDE SEQUENCE [LARGE SCALE GENOMIC DNA]</scope>
    <source>
        <strain evidence="7 8">G9B</strain>
    </source>
</reference>
<dbReference type="EMBL" id="JYGL01000001">
    <property type="protein sequence ID" value="KJQ58538.1"/>
    <property type="molecule type" value="Genomic_DNA"/>
</dbReference>
<feature type="transmembrane region" description="Helical" evidence="6">
    <location>
        <begin position="395"/>
        <end position="415"/>
    </location>
</feature>
<keyword evidence="5 6" id="KW-0472">Membrane</keyword>
<feature type="transmembrane region" description="Helical" evidence="6">
    <location>
        <begin position="337"/>
        <end position="357"/>
    </location>
</feature>
<evidence type="ECO:0000256" key="2">
    <source>
        <dbReference type="ARBA" id="ARBA00022475"/>
    </source>
</evidence>